<accession>A0A9N9K2Z7</accession>
<dbReference type="EMBL" id="CAJVPY010043621">
    <property type="protein sequence ID" value="CAG8808312.1"/>
    <property type="molecule type" value="Genomic_DNA"/>
</dbReference>
<dbReference type="AlphaFoldDB" id="A0A9N9K2Z7"/>
<feature type="non-terminal residue" evidence="1">
    <location>
        <position position="170"/>
    </location>
</feature>
<keyword evidence="2" id="KW-1185">Reference proteome</keyword>
<name>A0A9N9K2Z7_9GLOM</name>
<evidence type="ECO:0000313" key="1">
    <source>
        <dbReference type="EMBL" id="CAG8808312.1"/>
    </source>
</evidence>
<organism evidence="1 2">
    <name type="scientific">Dentiscutata erythropus</name>
    <dbReference type="NCBI Taxonomy" id="1348616"/>
    <lineage>
        <taxon>Eukaryota</taxon>
        <taxon>Fungi</taxon>
        <taxon>Fungi incertae sedis</taxon>
        <taxon>Mucoromycota</taxon>
        <taxon>Glomeromycotina</taxon>
        <taxon>Glomeromycetes</taxon>
        <taxon>Diversisporales</taxon>
        <taxon>Gigasporaceae</taxon>
        <taxon>Dentiscutata</taxon>
    </lineage>
</organism>
<evidence type="ECO:0000313" key="2">
    <source>
        <dbReference type="Proteomes" id="UP000789405"/>
    </source>
</evidence>
<gene>
    <name evidence="1" type="ORF">DERYTH_LOCUS24853</name>
</gene>
<dbReference type="Proteomes" id="UP000789405">
    <property type="component" value="Unassembled WGS sequence"/>
</dbReference>
<sequence>MEERQRDMDNIPQIREDVEVIDNVQQIVVGKQPPPLQQQNEDRNMDPQDFTRCSICNTPLREAMNSNPEVVKLCNNNQRYMAHMHCATRWYNRDGVDTRCVLCSLNLILPYVRINRNQVLQYDRERQNHRLNIKRRGKEHIELAAQRRQERIVAKQRDLHNIPQLYRDRE</sequence>
<proteinExistence type="predicted"/>
<comment type="caution">
    <text evidence="1">The sequence shown here is derived from an EMBL/GenBank/DDBJ whole genome shotgun (WGS) entry which is preliminary data.</text>
</comment>
<protein>
    <submittedName>
        <fullName evidence="1">2029_t:CDS:1</fullName>
    </submittedName>
</protein>
<reference evidence="1" key="1">
    <citation type="submission" date="2021-06" db="EMBL/GenBank/DDBJ databases">
        <authorList>
            <person name="Kallberg Y."/>
            <person name="Tangrot J."/>
            <person name="Rosling A."/>
        </authorList>
    </citation>
    <scope>NUCLEOTIDE SEQUENCE</scope>
    <source>
        <strain evidence="1">MA453B</strain>
    </source>
</reference>